<organism evidence="1 2">
    <name type="scientific">Nocardia suismassiliense</name>
    <dbReference type="NCBI Taxonomy" id="2077092"/>
    <lineage>
        <taxon>Bacteria</taxon>
        <taxon>Bacillati</taxon>
        <taxon>Actinomycetota</taxon>
        <taxon>Actinomycetes</taxon>
        <taxon>Mycobacteriales</taxon>
        <taxon>Nocardiaceae</taxon>
        <taxon>Nocardia</taxon>
    </lineage>
</organism>
<comment type="caution">
    <text evidence="1">The sequence shown here is derived from an EMBL/GenBank/DDBJ whole genome shotgun (WGS) entry which is preliminary data.</text>
</comment>
<reference evidence="1 2" key="1">
    <citation type="submission" date="2024-10" db="EMBL/GenBank/DDBJ databases">
        <title>The Natural Products Discovery Center: Release of the First 8490 Sequenced Strains for Exploring Actinobacteria Biosynthetic Diversity.</title>
        <authorList>
            <person name="Kalkreuter E."/>
            <person name="Kautsar S.A."/>
            <person name="Yang D."/>
            <person name="Bader C.D."/>
            <person name="Teijaro C.N."/>
            <person name="Fluegel L."/>
            <person name="Davis C.M."/>
            <person name="Simpson J.R."/>
            <person name="Lauterbach L."/>
            <person name="Steele A.D."/>
            <person name="Gui C."/>
            <person name="Meng S."/>
            <person name="Li G."/>
            <person name="Viehrig K."/>
            <person name="Ye F."/>
            <person name="Su P."/>
            <person name="Kiefer A.F."/>
            <person name="Nichols A."/>
            <person name="Cepeda A.J."/>
            <person name="Yan W."/>
            <person name="Fan B."/>
            <person name="Jiang Y."/>
            <person name="Adhikari A."/>
            <person name="Zheng C.-J."/>
            <person name="Schuster L."/>
            <person name="Cowan T.M."/>
            <person name="Smanski M.J."/>
            <person name="Chevrette M.G."/>
            <person name="De Carvalho L.P.S."/>
            <person name="Shen B."/>
        </authorList>
    </citation>
    <scope>NUCLEOTIDE SEQUENCE [LARGE SCALE GENOMIC DNA]</scope>
    <source>
        <strain evidence="1 2">NPDC003040</strain>
    </source>
</reference>
<evidence type="ECO:0000313" key="1">
    <source>
        <dbReference type="EMBL" id="MFF3225134.1"/>
    </source>
</evidence>
<dbReference type="EMBL" id="JBIAPI010000005">
    <property type="protein sequence ID" value="MFF3225134.1"/>
    <property type="molecule type" value="Genomic_DNA"/>
</dbReference>
<dbReference type="Proteomes" id="UP001601948">
    <property type="component" value="Unassembled WGS sequence"/>
</dbReference>
<keyword evidence="2" id="KW-1185">Reference proteome</keyword>
<name>A0ABW6QV67_9NOCA</name>
<gene>
    <name evidence="1" type="ORF">ACFYV7_20250</name>
</gene>
<sequence length="346" mass="37150">MGTRAVHFVGSFPAESTDEAMRAMLDSAGSRLRTLPTGETRRYEFYIRPIIEDLVTQGALESKKPGQWNTSRNRTIYRAAGGKKLTGDMMDLGYLREAEEAVPIFASLRAARDLPGLALQIGMPTDFTMAFIAMGVSGLLRNKKAFTDATVRDIVAIRALAGDDVVIQLEATAELVLMAATQPLHRLVNGALGLGKGIAQLAAAAPPGTRIGVHLCLGSLNNKARATLRTARPLVDLANSVVRHWPADRTLEYLHGPFAAGGKPPSAEPKFYAPLGKLTLREGTAFYAGLVHDLPTEAQQRQTLQLIEQALGRPVDGVATACGLGRRSRPMADQLMARANTLTASE</sequence>
<proteinExistence type="predicted"/>
<accession>A0ABW6QV67</accession>
<protein>
    <submittedName>
        <fullName evidence="1">Uncharacterized protein</fullName>
    </submittedName>
</protein>
<dbReference type="RefSeq" id="WP_387719430.1">
    <property type="nucleotide sequence ID" value="NZ_JBIAPI010000005.1"/>
</dbReference>
<evidence type="ECO:0000313" key="2">
    <source>
        <dbReference type="Proteomes" id="UP001601948"/>
    </source>
</evidence>